<dbReference type="SUPFAM" id="SSF51182">
    <property type="entry name" value="RmlC-like cupins"/>
    <property type="match status" value="1"/>
</dbReference>
<dbReference type="InterPro" id="IPR014710">
    <property type="entry name" value="RmlC-like_jellyroll"/>
</dbReference>
<evidence type="ECO:0000313" key="2">
    <source>
        <dbReference type="Proteomes" id="UP001372338"/>
    </source>
</evidence>
<evidence type="ECO:0000313" key="1">
    <source>
        <dbReference type="EMBL" id="KAK7258648.1"/>
    </source>
</evidence>
<name>A0AAN9ERK3_CROPI</name>
<dbReference type="PANTHER" id="PTHR31189:SF2">
    <property type="entry name" value="RMLC-LIKE CUPINS SUPERFAMILY PROTEIN"/>
    <property type="match status" value="1"/>
</dbReference>
<organism evidence="1 2">
    <name type="scientific">Crotalaria pallida</name>
    <name type="common">Smooth rattlebox</name>
    <name type="synonym">Crotalaria striata</name>
    <dbReference type="NCBI Taxonomy" id="3830"/>
    <lineage>
        <taxon>Eukaryota</taxon>
        <taxon>Viridiplantae</taxon>
        <taxon>Streptophyta</taxon>
        <taxon>Embryophyta</taxon>
        <taxon>Tracheophyta</taxon>
        <taxon>Spermatophyta</taxon>
        <taxon>Magnoliopsida</taxon>
        <taxon>eudicotyledons</taxon>
        <taxon>Gunneridae</taxon>
        <taxon>Pentapetalae</taxon>
        <taxon>rosids</taxon>
        <taxon>fabids</taxon>
        <taxon>Fabales</taxon>
        <taxon>Fabaceae</taxon>
        <taxon>Papilionoideae</taxon>
        <taxon>50 kb inversion clade</taxon>
        <taxon>genistoids sensu lato</taxon>
        <taxon>core genistoids</taxon>
        <taxon>Crotalarieae</taxon>
        <taxon>Crotalaria</taxon>
    </lineage>
</organism>
<sequence>MLWRNLLESIFRYFPFYQISSRNGEFFGFTTLTRKNKPQFMVGTTPLMTTIMEPKLAVSFGVSEETIERMVNAQHEAMILSTSCVFAAANANETTNKNEEIALQSL</sequence>
<gene>
    <name evidence="1" type="ORF">RIF29_24230</name>
</gene>
<comment type="caution">
    <text evidence="1">The sequence shown here is derived from an EMBL/GenBank/DDBJ whole genome shotgun (WGS) entry which is preliminary data.</text>
</comment>
<dbReference type="InterPro" id="IPR050253">
    <property type="entry name" value="Seed_Storage-Functional"/>
</dbReference>
<dbReference type="Gene3D" id="2.60.120.10">
    <property type="entry name" value="Jelly Rolls"/>
    <property type="match status" value="1"/>
</dbReference>
<dbReference type="EMBL" id="JAYWIO010000005">
    <property type="protein sequence ID" value="KAK7258648.1"/>
    <property type="molecule type" value="Genomic_DNA"/>
</dbReference>
<reference evidence="1 2" key="1">
    <citation type="submission" date="2024-01" db="EMBL/GenBank/DDBJ databases">
        <title>The genomes of 5 underutilized Papilionoideae crops provide insights into root nodulation and disease resistanc.</title>
        <authorList>
            <person name="Yuan L."/>
        </authorList>
    </citation>
    <scope>NUCLEOTIDE SEQUENCE [LARGE SCALE GENOMIC DNA]</scope>
    <source>
        <strain evidence="1">ZHUSHIDOU_FW_LH</strain>
        <tissue evidence="1">Leaf</tissue>
    </source>
</reference>
<accession>A0AAN9ERK3</accession>
<proteinExistence type="predicted"/>
<dbReference type="Proteomes" id="UP001372338">
    <property type="component" value="Unassembled WGS sequence"/>
</dbReference>
<dbReference type="PANTHER" id="PTHR31189">
    <property type="entry name" value="OS03G0336100 PROTEIN-RELATED"/>
    <property type="match status" value="1"/>
</dbReference>
<dbReference type="AlphaFoldDB" id="A0AAN9ERK3"/>
<protein>
    <submittedName>
        <fullName evidence="1">Uncharacterized protein</fullName>
    </submittedName>
</protein>
<dbReference type="InterPro" id="IPR011051">
    <property type="entry name" value="RmlC_Cupin_sf"/>
</dbReference>
<keyword evidence="2" id="KW-1185">Reference proteome</keyword>